<feature type="domain" description="Rubisco LSMT substrate-binding" evidence="1">
    <location>
        <begin position="370"/>
        <end position="483"/>
    </location>
</feature>
<dbReference type="Gene3D" id="3.90.1410.10">
    <property type="entry name" value="set domain protein methyltransferase, domain 1"/>
    <property type="match status" value="1"/>
</dbReference>
<evidence type="ECO:0000313" key="3">
    <source>
        <dbReference type="Proteomes" id="UP000626109"/>
    </source>
</evidence>
<dbReference type="InterPro" id="IPR015353">
    <property type="entry name" value="Rubisco_LSMT_subst-bd"/>
</dbReference>
<reference evidence="2" key="1">
    <citation type="submission" date="2021-02" db="EMBL/GenBank/DDBJ databases">
        <authorList>
            <person name="Dougan E. K."/>
            <person name="Rhodes N."/>
            <person name="Thang M."/>
            <person name="Chan C."/>
        </authorList>
    </citation>
    <scope>NUCLEOTIDE SEQUENCE</scope>
</reference>
<dbReference type="SUPFAM" id="SSF82199">
    <property type="entry name" value="SET domain"/>
    <property type="match status" value="1"/>
</dbReference>
<evidence type="ECO:0000313" key="2">
    <source>
        <dbReference type="EMBL" id="CAE8741365.1"/>
    </source>
</evidence>
<gene>
    <name evidence="2" type="ORF">PGLA2088_LOCUS50424</name>
</gene>
<dbReference type="Gene3D" id="3.90.1420.10">
    <property type="entry name" value="Rubisco LSMT, substrate-binding domain"/>
    <property type="match status" value="1"/>
</dbReference>
<dbReference type="InterPro" id="IPR046341">
    <property type="entry name" value="SET_dom_sf"/>
</dbReference>
<protein>
    <recommendedName>
        <fullName evidence="1">Rubisco LSMT substrate-binding domain-containing protein</fullName>
    </recommendedName>
</protein>
<comment type="caution">
    <text evidence="2">The sequence shown here is derived from an EMBL/GenBank/DDBJ whole genome shotgun (WGS) entry which is preliminary data.</text>
</comment>
<dbReference type="Proteomes" id="UP000626109">
    <property type="component" value="Unassembled WGS sequence"/>
</dbReference>
<organism evidence="2 3">
    <name type="scientific">Polarella glacialis</name>
    <name type="common">Dinoflagellate</name>
    <dbReference type="NCBI Taxonomy" id="89957"/>
    <lineage>
        <taxon>Eukaryota</taxon>
        <taxon>Sar</taxon>
        <taxon>Alveolata</taxon>
        <taxon>Dinophyceae</taxon>
        <taxon>Suessiales</taxon>
        <taxon>Suessiaceae</taxon>
        <taxon>Polarella</taxon>
    </lineage>
</organism>
<proteinExistence type="predicted"/>
<dbReference type="AlphaFoldDB" id="A0A813LYJ2"/>
<name>A0A813LYJ2_POLGL</name>
<evidence type="ECO:0000259" key="1">
    <source>
        <dbReference type="Pfam" id="PF09273"/>
    </source>
</evidence>
<dbReference type="Pfam" id="PF09273">
    <property type="entry name" value="Rubis-subs-bind"/>
    <property type="match status" value="1"/>
</dbReference>
<dbReference type="InterPro" id="IPR036464">
    <property type="entry name" value="Rubisco_LSMT_subst-bd_sf"/>
</dbReference>
<accession>A0A813LYJ2</accession>
<dbReference type="EMBL" id="CAJNNW010037375">
    <property type="protein sequence ID" value="CAE8741365.1"/>
    <property type="molecule type" value="Genomic_DNA"/>
</dbReference>
<sequence length="549" mass="60038">MQVSAVAQAMAPASLRASLATAREAPVRQILPLSPSPRLLANQAVEGRGLNLRAVALTSGSAAAAAGLVALVRGRGRRRATRQYRRERSLVAMAASAEAMADVISRRAPKLAEVARVDESRSGNPHGDGLGLFARKSFKEGETIHVWRLDDGTVMRPSEVLSGKLEAGDFGALAFQVLKAERSPQASPWKEWLEAGASAPSTHPLKLLISDPELAKRLWSSTTCGGRMSGMAFQVRDDLEMLKGGATLEEWTDTLSLVMSHSLAEDTKGRPLLALGLDLIQDGDFPLVKVQPAMEQVGKGPLGFGSGGEEVFVGIELVAMEDIEAGQELSLNYLPEPHAGGYLEKFGFVPQKLLNDLAEYAVELSFSLVDPEDPLADTKESSLENVGMNLVPLRFVMNSSNGITIPRESDTWEEKRALDQMVHAVRCRTCGGADSFLLDSVYSEDFWYNCCFRISKANETIVCSTIIAECNRWIERFDALEEQGPDPEDDLSQAAALMRNKERDLLEAIRQIFAQETEITVVDNQRKYFIDRRLDEVFPARQGAAMYGP</sequence>